<organism evidence="1 2">
    <name type="scientific">Rhizobium phage RHph_Y68</name>
    <dbReference type="NCBI Taxonomy" id="2509787"/>
    <lineage>
        <taxon>Viruses</taxon>
        <taxon>Duplodnaviria</taxon>
        <taxon>Heunggongvirae</taxon>
        <taxon>Uroviricota</taxon>
        <taxon>Caudoviricetes</taxon>
        <taxon>Pootjesviridae</taxon>
        <taxon>Staniewskivirinae</taxon>
        <taxon>Trinifflemingvirus</taxon>
        <taxon>Trinifflemingvirus Y68</taxon>
    </lineage>
</organism>
<keyword evidence="2" id="KW-1185">Reference proteome</keyword>
<gene>
    <name evidence="1" type="ORF">EVB55_227</name>
</gene>
<accession>A0A7S5QY72</accession>
<sequence length="133" mass="15602">MFDRTHVHVHRSEPSYVTVNETRAPTDESVRLLKEFEEKAQAKVDKSVRLESNLLKGVVHANIDRMSGDRLFDFHFDLNGKRYKFSSDIPMFLGKQERVDKLVEDISSQMAKELIDLMFKQSPEAWKVLFDER</sequence>
<evidence type="ECO:0000313" key="2">
    <source>
        <dbReference type="Proteomes" id="UP000605518"/>
    </source>
</evidence>
<evidence type="ECO:0000313" key="1">
    <source>
        <dbReference type="EMBL" id="QIG68162.1"/>
    </source>
</evidence>
<protein>
    <submittedName>
        <fullName evidence="1">Uncharacterized protein</fullName>
    </submittedName>
</protein>
<proteinExistence type="predicted"/>
<name>A0A7S5QY72_9CAUD</name>
<dbReference type="Proteomes" id="UP000605518">
    <property type="component" value="Segment"/>
</dbReference>
<reference evidence="1" key="1">
    <citation type="submission" date="2020-01" db="EMBL/GenBank/DDBJ databases">
        <title>Patterns of diversity and host range of bacteriophage communities associated with bean-nodulatin bacteria.</title>
        <authorList>
            <person name="Vann Cauwenberghe J."/>
            <person name="Santamaria R.I."/>
            <person name="Bustos P."/>
            <person name="Juarez S."/>
            <person name="Gonzalez V."/>
        </authorList>
    </citation>
    <scope>NUCLEOTIDE SEQUENCE</scope>
</reference>
<dbReference type="EMBL" id="MN988486">
    <property type="protein sequence ID" value="QIG68162.1"/>
    <property type="molecule type" value="Genomic_DNA"/>
</dbReference>